<evidence type="ECO:0000313" key="3">
    <source>
        <dbReference type="Proteomes" id="UP000030759"/>
    </source>
</evidence>
<evidence type="ECO:0000313" key="2">
    <source>
        <dbReference type="EMBL" id="ERE74109.1"/>
    </source>
</evidence>
<feature type="coiled-coil region" evidence="1">
    <location>
        <begin position="68"/>
        <end position="194"/>
    </location>
</feature>
<gene>
    <name evidence="2" type="ORF">H671_5g13683</name>
</gene>
<proteinExistence type="predicted"/>
<dbReference type="AlphaFoldDB" id="A0A061I3S7"/>
<reference evidence="3" key="1">
    <citation type="journal article" date="2013" name="Nat. Biotechnol.">
        <title>Chinese hamster genome sequenced from sorted chromosomes.</title>
        <authorList>
            <person name="Brinkrolf K."/>
            <person name="Rupp O."/>
            <person name="Laux H."/>
            <person name="Kollin F."/>
            <person name="Ernst W."/>
            <person name="Linke B."/>
            <person name="Kofler R."/>
            <person name="Romand S."/>
            <person name="Hesse F."/>
            <person name="Budach W.E."/>
            <person name="Galosy S."/>
            <person name="Muller D."/>
            <person name="Noll T."/>
            <person name="Wienberg J."/>
            <person name="Jostock T."/>
            <person name="Leonard M."/>
            <person name="Grillari J."/>
            <person name="Tauch A."/>
            <person name="Goesmann A."/>
            <person name="Helk B."/>
            <person name="Mott J.E."/>
            <person name="Puhler A."/>
            <person name="Borth N."/>
        </authorList>
    </citation>
    <scope>NUCLEOTIDE SEQUENCE [LARGE SCALE GENOMIC DNA]</scope>
    <source>
        <strain evidence="3">17A/GY</strain>
    </source>
</reference>
<accession>A0A061I3S7</accession>
<protein>
    <recommendedName>
        <fullName evidence="4">CCDC175</fullName>
    </recommendedName>
</protein>
<name>A0A061I3S7_CRIGR</name>
<evidence type="ECO:0008006" key="4">
    <source>
        <dbReference type="Google" id="ProtNLM"/>
    </source>
</evidence>
<feature type="non-terminal residue" evidence="2">
    <location>
        <position position="1"/>
    </location>
</feature>
<dbReference type="EMBL" id="KE676194">
    <property type="protein sequence ID" value="ERE74109.1"/>
    <property type="molecule type" value="Genomic_DNA"/>
</dbReference>
<sequence length="406" mass="48463">VVEKLQKAQLENRDLRERLLELVNQYKIVAEDENKASVEKQKIYDENQKQITLINQKETFLAQRKLDIKNMEEGYDTLRDLLEATKEVYRNQIRIMNDNLERESQRSVVTQWKITCLKKRHIRWLTKARATLRRILNKIEMTEAKRAQLLEETKSREQEIYEFVGEIDQLKLELEEDEKEFVKQEKKLIQELNKYEEITVAFMFGQDSVKSELQHLRKVESKKLEEHFEFLKNLENDIYVHDQKASLLILENKKLKEFLEYLKKQIQMYREKQHKTVENSSDLSWQLIAQHKHYGDFLAKFQTTIKEMVNNGEDILQDMTSLIEKLQYRDEKIEAISAWLLGSIERLRLLVVEESNSEHLHIQYLETSDQKKGKKKIHFASAIKARRNALTGNSKQPRGNNLKEKT</sequence>
<organism evidence="2 3">
    <name type="scientific">Cricetulus griseus</name>
    <name type="common">Chinese hamster</name>
    <name type="synonym">Cricetulus barabensis griseus</name>
    <dbReference type="NCBI Taxonomy" id="10029"/>
    <lineage>
        <taxon>Eukaryota</taxon>
        <taxon>Metazoa</taxon>
        <taxon>Chordata</taxon>
        <taxon>Craniata</taxon>
        <taxon>Vertebrata</taxon>
        <taxon>Euteleostomi</taxon>
        <taxon>Mammalia</taxon>
        <taxon>Eutheria</taxon>
        <taxon>Euarchontoglires</taxon>
        <taxon>Glires</taxon>
        <taxon>Rodentia</taxon>
        <taxon>Myomorpha</taxon>
        <taxon>Muroidea</taxon>
        <taxon>Cricetidae</taxon>
        <taxon>Cricetinae</taxon>
        <taxon>Cricetulus</taxon>
    </lineage>
</organism>
<dbReference type="Proteomes" id="UP000030759">
    <property type="component" value="Unassembled WGS sequence"/>
</dbReference>
<dbReference type="PANTHER" id="PTHR35347:SF1">
    <property type="entry name" value="COILED-COIL DOMAIN-CONTAINING PROTEIN 175"/>
    <property type="match status" value="1"/>
</dbReference>
<evidence type="ECO:0000256" key="1">
    <source>
        <dbReference type="SAM" id="Coils"/>
    </source>
</evidence>
<dbReference type="PANTHER" id="PTHR35347">
    <property type="entry name" value="COILED-COIL DOMAIN-CONTAINING PROTEIN 175"/>
    <property type="match status" value="1"/>
</dbReference>
<keyword evidence="1" id="KW-0175">Coiled coil</keyword>
<dbReference type="InterPro" id="IPR038834">
    <property type="entry name" value="CCDC175"/>
</dbReference>